<sequence length="236" mass="27390">MHFFEDTLRTYIDVYLNDQTNSIGQVCLNFKPISLNNKTESNSLLRIINITDRFNLSCRFESNKNALDIVTLIFIIGLFINIWVPFLFNTITDSNTTYCDINKEFSKAYFYLTIFYIALTMFVPILVIFICNALIIKFVLKAIKNRKNMTNNIELTKSSCCNERKTLISRIETSTYQNKSLISLNSIASKSVNKIKKKSSSKKESNKITIMLLLMSFSYASLNLPYFISWCYIHKL</sequence>
<dbReference type="SUPFAM" id="SSF81321">
    <property type="entry name" value="Family A G protein-coupled receptor-like"/>
    <property type="match status" value="1"/>
</dbReference>
<name>A0A814AEP3_9BILA</name>
<evidence type="ECO:0000256" key="1">
    <source>
        <dbReference type="ARBA" id="ARBA00004370"/>
    </source>
</evidence>
<dbReference type="InterPro" id="IPR000276">
    <property type="entry name" value="GPCR_Rhodpsn"/>
</dbReference>
<protein>
    <recommendedName>
        <fullName evidence="6">G-protein coupled receptors family 1 profile domain-containing protein</fullName>
    </recommendedName>
</protein>
<proteinExistence type="predicted"/>
<organism evidence="7 8">
    <name type="scientific">Brachionus calyciflorus</name>
    <dbReference type="NCBI Taxonomy" id="104777"/>
    <lineage>
        <taxon>Eukaryota</taxon>
        <taxon>Metazoa</taxon>
        <taxon>Spiralia</taxon>
        <taxon>Gnathifera</taxon>
        <taxon>Rotifera</taxon>
        <taxon>Eurotatoria</taxon>
        <taxon>Monogononta</taxon>
        <taxon>Pseudotrocha</taxon>
        <taxon>Ploima</taxon>
        <taxon>Brachionidae</taxon>
        <taxon>Brachionus</taxon>
    </lineage>
</organism>
<dbReference type="GO" id="GO:0016020">
    <property type="term" value="C:membrane"/>
    <property type="evidence" value="ECO:0007669"/>
    <property type="project" value="UniProtKB-SubCell"/>
</dbReference>
<dbReference type="Gene3D" id="1.20.1070.10">
    <property type="entry name" value="Rhodopsin 7-helix transmembrane proteins"/>
    <property type="match status" value="1"/>
</dbReference>
<evidence type="ECO:0000256" key="4">
    <source>
        <dbReference type="ARBA" id="ARBA00023136"/>
    </source>
</evidence>
<keyword evidence="4 5" id="KW-0472">Membrane</keyword>
<evidence type="ECO:0000259" key="6">
    <source>
        <dbReference type="PROSITE" id="PS50262"/>
    </source>
</evidence>
<dbReference type="AlphaFoldDB" id="A0A814AEP3"/>
<reference evidence="7" key="1">
    <citation type="submission" date="2021-02" db="EMBL/GenBank/DDBJ databases">
        <authorList>
            <person name="Nowell W R."/>
        </authorList>
    </citation>
    <scope>NUCLEOTIDE SEQUENCE</scope>
    <source>
        <strain evidence="7">Ploen Becks lab</strain>
    </source>
</reference>
<dbReference type="PROSITE" id="PS50262">
    <property type="entry name" value="G_PROTEIN_RECEP_F1_2"/>
    <property type="match status" value="1"/>
</dbReference>
<keyword evidence="8" id="KW-1185">Reference proteome</keyword>
<keyword evidence="2 5" id="KW-0812">Transmembrane</keyword>
<gene>
    <name evidence="7" type="ORF">OXX778_LOCUS12051</name>
</gene>
<dbReference type="Pfam" id="PF00001">
    <property type="entry name" value="7tm_1"/>
    <property type="match status" value="1"/>
</dbReference>
<evidence type="ECO:0000256" key="3">
    <source>
        <dbReference type="ARBA" id="ARBA00022989"/>
    </source>
</evidence>
<feature type="transmembrane region" description="Helical" evidence="5">
    <location>
        <begin position="208"/>
        <end position="228"/>
    </location>
</feature>
<dbReference type="InterPro" id="IPR017452">
    <property type="entry name" value="GPCR_Rhodpsn_7TM"/>
</dbReference>
<feature type="transmembrane region" description="Helical" evidence="5">
    <location>
        <begin position="69"/>
        <end position="88"/>
    </location>
</feature>
<accession>A0A814AEP3</accession>
<dbReference type="EMBL" id="CAJNOC010002124">
    <property type="protein sequence ID" value="CAF0914025.1"/>
    <property type="molecule type" value="Genomic_DNA"/>
</dbReference>
<comment type="caution">
    <text evidence="7">The sequence shown here is derived from an EMBL/GenBank/DDBJ whole genome shotgun (WGS) entry which is preliminary data.</text>
</comment>
<dbReference type="Proteomes" id="UP000663879">
    <property type="component" value="Unassembled WGS sequence"/>
</dbReference>
<evidence type="ECO:0000313" key="8">
    <source>
        <dbReference type="Proteomes" id="UP000663879"/>
    </source>
</evidence>
<evidence type="ECO:0000256" key="2">
    <source>
        <dbReference type="ARBA" id="ARBA00022692"/>
    </source>
</evidence>
<evidence type="ECO:0000313" key="7">
    <source>
        <dbReference type="EMBL" id="CAF0914025.1"/>
    </source>
</evidence>
<evidence type="ECO:0000256" key="5">
    <source>
        <dbReference type="SAM" id="Phobius"/>
    </source>
</evidence>
<keyword evidence="3 5" id="KW-1133">Transmembrane helix</keyword>
<comment type="subcellular location">
    <subcellularLocation>
        <location evidence="1">Membrane</location>
    </subcellularLocation>
</comment>
<feature type="domain" description="G-protein coupled receptors family 1 profile" evidence="6">
    <location>
        <begin position="43"/>
        <end position="236"/>
    </location>
</feature>
<dbReference type="GO" id="GO:0004930">
    <property type="term" value="F:G protein-coupled receptor activity"/>
    <property type="evidence" value="ECO:0007669"/>
    <property type="project" value="InterPro"/>
</dbReference>
<feature type="transmembrane region" description="Helical" evidence="5">
    <location>
        <begin position="108"/>
        <end position="140"/>
    </location>
</feature>